<dbReference type="PANTHER" id="PTHR24369">
    <property type="entry name" value="ANTIGEN BSP, PUTATIVE-RELATED"/>
    <property type="match status" value="1"/>
</dbReference>
<dbReference type="SMART" id="SM00013">
    <property type="entry name" value="LRRNT"/>
    <property type="match status" value="1"/>
</dbReference>
<keyword evidence="1" id="KW-0433">Leucine-rich repeat</keyword>
<dbReference type="InterPro" id="IPR000483">
    <property type="entry name" value="Cys-rich_flank_reg_C"/>
</dbReference>
<evidence type="ECO:0000256" key="1">
    <source>
        <dbReference type="ARBA" id="ARBA00022614"/>
    </source>
</evidence>
<keyword evidence="2" id="KW-0732">Signal</keyword>
<dbReference type="PROSITE" id="PS51450">
    <property type="entry name" value="LRR"/>
    <property type="match status" value="1"/>
</dbReference>
<feature type="domain" description="LRRCT" evidence="5">
    <location>
        <begin position="152"/>
        <end position="201"/>
    </location>
</feature>
<evidence type="ECO:0000259" key="4">
    <source>
        <dbReference type="SMART" id="SM00013"/>
    </source>
</evidence>
<keyword evidence="7" id="KW-1185">Reference proteome</keyword>
<keyword evidence="3" id="KW-0677">Repeat</keyword>
<dbReference type="InterPro" id="IPR003591">
    <property type="entry name" value="Leu-rich_rpt_typical-subtyp"/>
</dbReference>
<dbReference type="InterPro" id="IPR050541">
    <property type="entry name" value="LRR_TM_domain-containing"/>
</dbReference>
<proteinExistence type="predicted"/>
<accession>A0ABV0TQ13</accession>
<dbReference type="InterPro" id="IPR032675">
    <property type="entry name" value="LRR_dom_sf"/>
</dbReference>
<organism evidence="6 7">
    <name type="scientific">Ilyodon furcidens</name>
    <name type="common">goldbreast splitfin</name>
    <dbReference type="NCBI Taxonomy" id="33524"/>
    <lineage>
        <taxon>Eukaryota</taxon>
        <taxon>Metazoa</taxon>
        <taxon>Chordata</taxon>
        <taxon>Craniata</taxon>
        <taxon>Vertebrata</taxon>
        <taxon>Euteleostomi</taxon>
        <taxon>Actinopterygii</taxon>
        <taxon>Neopterygii</taxon>
        <taxon>Teleostei</taxon>
        <taxon>Neoteleostei</taxon>
        <taxon>Acanthomorphata</taxon>
        <taxon>Ovalentaria</taxon>
        <taxon>Atherinomorphae</taxon>
        <taxon>Cyprinodontiformes</taxon>
        <taxon>Goodeidae</taxon>
        <taxon>Ilyodon</taxon>
    </lineage>
</organism>
<evidence type="ECO:0000256" key="3">
    <source>
        <dbReference type="ARBA" id="ARBA00022737"/>
    </source>
</evidence>
<dbReference type="SUPFAM" id="SSF52058">
    <property type="entry name" value="L domain-like"/>
    <property type="match status" value="1"/>
</dbReference>
<dbReference type="EMBL" id="JAHRIQ010041939">
    <property type="protein sequence ID" value="MEQ2234901.1"/>
    <property type="molecule type" value="Genomic_DNA"/>
</dbReference>
<dbReference type="Pfam" id="PF01463">
    <property type="entry name" value="LRRCT"/>
    <property type="match status" value="1"/>
</dbReference>
<protein>
    <submittedName>
        <fullName evidence="6">Uncharacterized protein</fullName>
    </submittedName>
</protein>
<dbReference type="Gene3D" id="3.80.10.10">
    <property type="entry name" value="Ribonuclease Inhibitor"/>
    <property type="match status" value="2"/>
</dbReference>
<gene>
    <name evidence="6" type="ORF">ILYODFUR_036133</name>
</gene>
<reference evidence="6 7" key="1">
    <citation type="submission" date="2021-06" db="EMBL/GenBank/DDBJ databases">
        <authorList>
            <person name="Palmer J.M."/>
        </authorList>
    </citation>
    <scope>NUCLEOTIDE SEQUENCE [LARGE SCALE GENOMIC DNA]</scope>
    <source>
        <strain evidence="7">if_2019</strain>
        <tissue evidence="6">Muscle</tissue>
    </source>
</reference>
<dbReference type="Proteomes" id="UP001482620">
    <property type="component" value="Unassembled WGS sequence"/>
</dbReference>
<evidence type="ECO:0000259" key="5">
    <source>
        <dbReference type="SMART" id="SM00082"/>
    </source>
</evidence>
<dbReference type="PANTHER" id="PTHR24369:SF210">
    <property type="entry name" value="CHAOPTIN-RELATED"/>
    <property type="match status" value="1"/>
</dbReference>
<dbReference type="Pfam" id="PF01462">
    <property type="entry name" value="LRRNT"/>
    <property type="match status" value="1"/>
</dbReference>
<dbReference type="SMART" id="SM00082">
    <property type="entry name" value="LRRCT"/>
    <property type="match status" value="1"/>
</dbReference>
<evidence type="ECO:0000313" key="7">
    <source>
        <dbReference type="Proteomes" id="UP001482620"/>
    </source>
</evidence>
<dbReference type="SMART" id="SM00369">
    <property type="entry name" value="LRR_TYP"/>
    <property type="match status" value="4"/>
</dbReference>
<dbReference type="InterPro" id="IPR001611">
    <property type="entry name" value="Leu-rich_rpt"/>
</dbReference>
<feature type="domain" description="LRRNT" evidence="4">
    <location>
        <begin position="218"/>
        <end position="250"/>
    </location>
</feature>
<dbReference type="Pfam" id="PF13855">
    <property type="entry name" value="LRR_8"/>
    <property type="match status" value="1"/>
</dbReference>
<evidence type="ECO:0000313" key="6">
    <source>
        <dbReference type="EMBL" id="MEQ2234901.1"/>
    </source>
</evidence>
<sequence>MSPVLAPGRHLTMVAGVSSATMELPITRVGFSDEQVRGITVERNQIKRESLHTPYNPPSATVKTGSDEYALPLPWDLSENAIQAIPRRAFRGATDLKNLQLDKNHISCIEEGAFRALRSLEVLTLNNNNISSIPVSSFNHMPKLRTFRLHSNALRCDCHLAWLSPWLRQRSALGLYTQCSSPPALRGLNVAELRKSDFACSGHSGSAFVQPCSLASGSCPPMCSCSNNIVNCRGRGLTAIPAHLPEAMTE</sequence>
<dbReference type="InterPro" id="IPR000372">
    <property type="entry name" value="LRRNT"/>
</dbReference>
<evidence type="ECO:0000256" key="2">
    <source>
        <dbReference type="ARBA" id="ARBA00022729"/>
    </source>
</evidence>
<feature type="non-terminal residue" evidence="6">
    <location>
        <position position="250"/>
    </location>
</feature>
<comment type="caution">
    <text evidence="6">The sequence shown here is derived from an EMBL/GenBank/DDBJ whole genome shotgun (WGS) entry which is preliminary data.</text>
</comment>
<name>A0ABV0TQ13_9TELE</name>